<feature type="region of interest" description="Disordered" evidence="5">
    <location>
        <begin position="1"/>
        <end position="22"/>
    </location>
</feature>
<feature type="compositionally biased region" description="Polar residues" evidence="5">
    <location>
        <begin position="4109"/>
        <end position="4122"/>
    </location>
</feature>
<feature type="compositionally biased region" description="Basic and acidic residues" evidence="5">
    <location>
        <begin position="6094"/>
        <end position="6104"/>
    </location>
</feature>
<proteinExistence type="predicted"/>
<dbReference type="InterPro" id="IPR024743">
    <property type="entry name" value="Dynein_HC_stalk"/>
</dbReference>
<evidence type="ECO:0000256" key="5">
    <source>
        <dbReference type="SAM" id="MobiDB-lite"/>
    </source>
</evidence>
<feature type="compositionally biased region" description="Low complexity" evidence="5">
    <location>
        <begin position="3971"/>
        <end position="3985"/>
    </location>
</feature>
<dbReference type="InterPro" id="IPR027417">
    <property type="entry name" value="P-loop_NTPase"/>
</dbReference>
<feature type="region of interest" description="Disordered" evidence="5">
    <location>
        <begin position="1449"/>
        <end position="1475"/>
    </location>
</feature>
<dbReference type="OrthoDB" id="547419at2759"/>
<feature type="compositionally biased region" description="Low complexity" evidence="5">
    <location>
        <begin position="2852"/>
        <end position="2864"/>
    </location>
</feature>
<feature type="compositionally biased region" description="Basic residues" evidence="5">
    <location>
        <begin position="1"/>
        <end position="10"/>
    </location>
</feature>
<feature type="region of interest" description="Disordered" evidence="5">
    <location>
        <begin position="2589"/>
        <end position="2662"/>
    </location>
</feature>
<dbReference type="GO" id="GO:0097729">
    <property type="term" value="C:9+2 motile cilium"/>
    <property type="evidence" value="ECO:0007669"/>
    <property type="project" value="TreeGrafter"/>
</dbReference>
<evidence type="ECO:0000256" key="2">
    <source>
        <dbReference type="ARBA" id="ARBA00023069"/>
    </source>
</evidence>
<feature type="region of interest" description="Disordered" evidence="5">
    <location>
        <begin position="2852"/>
        <end position="2885"/>
    </location>
</feature>
<evidence type="ECO:0000256" key="3">
    <source>
        <dbReference type="ARBA" id="ARBA00023273"/>
    </source>
</evidence>
<keyword evidence="2" id="KW-0969">Cilium</keyword>
<dbReference type="PANTHER" id="PTHR10676:SF398">
    <property type="entry name" value="DYNEIN HEAVY CHAIN"/>
    <property type="match status" value="1"/>
</dbReference>
<feature type="region of interest" description="Disordered" evidence="5">
    <location>
        <begin position="6620"/>
        <end position="6648"/>
    </location>
</feature>
<feature type="region of interest" description="Disordered" evidence="5">
    <location>
        <begin position="3071"/>
        <end position="3098"/>
    </location>
</feature>
<evidence type="ECO:0000259" key="6">
    <source>
        <dbReference type="Pfam" id="PF08393"/>
    </source>
</evidence>
<dbReference type="InterPro" id="IPR042222">
    <property type="entry name" value="Dynein_2_N"/>
</dbReference>
<feature type="compositionally biased region" description="Basic and acidic residues" evidence="5">
    <location>
        <begin position="4228"/>
        <end position="4240"/>
    </location>
</feature>
<dbReference type="Gene3D" id="3.40.50.300">
    <property type="entry name" value="P-loop containing nucleotide triphosphate hydrolases"/>
    <property type="match status" value="2"/>
</dbReference>
<dbReference type="InterPro" id="IPR042228">
    <property type="entry name" value="Dynein_linker_3"/>
</dbReference>
<feature type="region of interest" description="Disordered" evidence="5">
    <location>
        <begin position="3829"/>
        <end position="3848"/>
    </location>
</feature>
<dbReference type="InterPro" id="IPR026983">
    <property type="entry name" value="DHC"/>
</dbReference>
<feature type="region of interest" description="Disordered" evidence="5">
    <location>
        <begin position="2755"/>
        <end position="2776"/>
    </location>
</feature>
<feature type="compositionally biased region" description="Polar residues" evidence="5">
    <location>
        <begin position="724"/>
        <end position="743"/>
    </location>
</feature>
<evidence type="ECO:0000313" key="8">
    <source>
        <dbReference type="EMBL" id="GAX79832.1"/>
    </source>
</evidence>
<accession>A0A250XAE2</accession>
<dbReference type="GO" id="GO:0060294">
    <property type="term" value="P:cilium movement involved in cell motility"/>
    <property type="evidence" value="ECO:0007669"/>
    <property type="project" value="TreeGrafter"/>
</dbReference>
<comment type="subcellular location">
    <subcellularLocation>
        <location evidence="1">Cell projection</location>
        <location evidence="1">Cilium</location>
    </subcellularLocation>
</comment>
<dbReference type="Proteomes" id="UP000232323">
    <property type="component" value="Unassembled WGS sequence"/>
</dbReference>
<dbReference type="EMBL" id="BEGY01000046">
    <property type="protein sequence ID" value="GAX79832.1"/>
    <property type="molecule type" value="Genomic_DNA"/>
</dbReference>
<dbReference type="PANTHER" id="PTHR10676">
    <property type="entry name" value="DYNEIN HEAVY CHAIN FAMILY PROTEIN"/>
    <property type="match status" value="1"/>
</dbReference>
<feature type="domain" description="Dynein heavy chain coiled coil stalk" evidence="7">
    <location>
        <begin position="4566"/>
        <end position="4890"/>
    </location>
</feature>
<dbReference type="STRING" id="1157962.A0A250XAE2"/>
<dbReference type="Gene3D" id="1.20.920.20">
    <property type="match status" value="1"/>
</dbReference>
<gene>
    <name evidence="8" type="ORF">CEUSTIGMA_g7272.t1</name>
</gene>
<evidence type="ECO:0000256" key="4">
    <source>
        <dbReference type="SAM" id="Coils"/>
    </source>
</evidence>
<feature type="region of interest" description="Disordered" evidence="5">
    <location>
        <begin position="4227"/>
        <end position="4327"/>
    </location>
</feature>
<feature type="domain" description="Dynein heavy chain linker" evidence="6">
    <location>
        <begin position="1536"/>
        <end position="1825"/>
    </location>
</feature>
<dbReference type="Gene3D" id="1.20.140.100">
    <property type="entry name" value="Dynein heavy chain, N-terminal domain 2"/>
    <property type="match status" value="1"/>
</dbReference>
<keyword evidence="4" id="KW-0175">Coiled coil</keyword>
<dbReference type="GO" id="GO:0030286">
    <property type="term" value="C:dynein complex"/>
    <property type="evidence" value="ECO:0007669"/>
    <property type="project" value="InterPro"/>
</dbReference>
<dbReference type="GO" id="GO:0008569">
    <property type="term" value="F:minus-end-directed microtubule motor activity"/>
    <property type="evidence" value="ECO:0007669"/>
    <property type="project" value="TreeGrafter"/>
</dbReference>
<feature type="coiled-coil region" evidence="4">
    <location>
        <begin position="4582"/>
        <end position="4630"/>
    </location>
</feature>
<feature type="region of interest" description="Disordered" evidence="5">
    <location>
        <begin position="1839"/>
        <end position="1863"/>
    </location>
</feature>
<feature type="compositionally biased region" description="Polar residues" evidence="5">
    <location>
        <begin position="6543"/>
        <end position="6553"/>
    </location>
</feature>
<organism evidence="8 9">
    <name type="scientific">Chlamydomonas eustigma</name>
    <dbReference type="NCBI Taxonomy" id="1157962"/>
    <lineage>
        <taxon>Eukaryota</taxon>
        <taxon>Viridiplantae</taxon>
        <taxon>Chlorophyta</taxon>
        <taxon>core chlorophytes</taxon>
        <taxon>Chlorophyceae</taxon>
        <taxon>CS clade</taxon>
        <taxon>Chlamydomonadales</taxon>
        <taxon>Chlamydomonadaceae</taxon>
        <taxon>Chlamydomonas</taxon>
    </lineage>
</organism>
<feature type="region of interest" description="Disordered" evidence="5">
    <location>
        <begin position="2530"/>
        <end position="2561"/>
    </location>
</feature>
<dbReference type="InterPro" id="IPR013602">
    <property type="entry name" value="Dynein_heavy_linker"/>
</dbReference>
<feature type="region of interest" description="Disordered" evidence="5">
    <location>
        <begin position="4109"/>
        <end position="4129"/>
    </location>
</feature>
<dbReference type="GO" id="GO:0051959">
    <property type="term" value="F:dynein light intermediate chain binding"/>
    <property type="evidence" value="ECO:0007669"/>
    <property type="project" value="InterPro"/>
</dbReference>
<feature type="region of interest" description="Disordered" evidence="5">
    <location>
        <begin position="500"/>
        <end position="542"/>
    </location>
</feature>
<feature type="region of interest" description="Disordered" evidence="5">
    <location>
        <begin position="6069"/>
        <end position="6114"/>
    </location>
</feature>
<feature type="compositionally biased region" description="Low complexity" evidence="5">
    <location>
        <begin position="2611"/>
        <end position="2628"/>
    </location>
</feature>
<feature type="compositionally biased region" description="Polar residues" evidence="5">
    <location>
        <begin position="2530"/>
        <end position="2541"/>
    </location>
</feature>
<feature type="region of interest" description="Disordered" evidence="5">
    <location>
        <begin position="70"/>
        <end position="172"/>
    </location>
</feature>
<feature type="compositionally biased region" description="Low complexity" evidence="5">
    <location>
        <begin position="6625"/>
        <end position="6642"/>
    </location>
</feature>
<feature type="compositionally biased region" description="Low complexity" evidence="5">
    <location>
        <begin position="4284"/>
        <end position="4311"/>
    </location>
</feature>
<dbReference type="Pfam" id="PF12777">
    <property type="entry name" value="MT"/>
    <property type="match status" value="1"/>
</dbReference>
<dbReference type="Pfam" id="PF12775">
    <property type="entry name" value="AAA_7"/>
    <property type="match status" value="1"/>
</dbReference>
<dbReference type="Gene3D" id="3.20.180.20">
    <property type="entry name" value="Dynein heavy chain, N-terminal domain 2"/>
    <property type="match status" value="1"/>
</dbReference>
<feature type="compositionally biased region" description="Low complexity" evidence="5">
    <location>
        <begin position="746"/>
        <end position="757"/>
    </location>
</feature>
<sequence>MDKDHRKYKPGNKLPTLKPSPSAVEGLTLEVKSAINFHGGPLPKQQTLGFKQSMTHDVMENVTLGAQLEHQDSKRQQMSGHDHGSFGGSDDDEFSKPFSFLRPDSSAFHPGHSSGPSTPHKRSNSAPRVRPGASSSTQNVRSERPHLMKIGSHRSHQSHGAESSSSSSMASAPLSGGYLAMIRPNHAAGAHGTLAPMQQNAVQIRSNIKQMDVNQAPNFTPLNVLEAALDYALPARQPTYTLEPSLLSDLQPNSVQTEMPNKLGAFTLPKQLGSRSLFTTSVKLPFSYSVFGGTAVHPLGWQPTSKFLEALAAALPHASFAEAYTFDVPEDIKTGEQAVRLFSSSAAKAGLVVFCNINPEALDYNPYDLVVVEPTQADPSSHFLISQQGVTHMRDGQAYELVPHYEWVRNQGVFSVLKKLVMFKKRALFHAFRKWHTVALSTRFARRQAFLSERLLTLSPTFGPALMKIRGLALSVNEEPEGGGWRKLPPLLVGQAMPDAANKATHTSQQGRPGAKLLLPKQGNKVADQDKETELRTVPPPRAGSKAAAALAAAAAGVGGLGGAALPSGGRLLASGAEDMMVSYGKAARLSSQPDSEDERWDREVLNDDQESYDEDGAVIKNEGEEGPTKHIEKRARAGKQLNSEQRATAHARRAAQAAGMVKTGVSQAAKWVPCDVERAVVVYTLRLQGNLKDHIVISSPDLAGTSTLPPRSTLPLIPPPSSAATFTQDNSIPNSAQGSDLTMVSPPSKSLPSSPALLASNADIPISGTFPPLHPPSPVPVPDSLSYLFVPRHPPSTAAYTPSNAFDAAKLASALPASGSVAASLGSFAAPEVAAAASLLLDEDKAAAQLLQQQQNQQAATSYSTLSEFHNARANIKHKMTTEMQLLAHKLLAQAQAVGSAVLGAMDAAMAALTPQTRKQAREQRLQPGPGPKWVKHSPTMQRAGEEAKMIALEDARFNRDRYPAFLSLADAIVVAQMTELARTALAVAVTELLQLLHGGGVKAGANPRYAGCLFLIKSRLEEVEVLPKAKTSLKPFMDASLTPGLKLEPSPEDICDAINEALKDVLTVSAQAANSFSNYSEIRIILKELFGSNSGFYLKDGLSTRQASQAGARPLTTTSNRPTGVMEALKTQLKLKQISWEVEDRVKKQYQAALAHHSVTPFVGKVDQLQMILDFSQDKYSKVPPDVLHHDIHVLKAWAEDIEGQPRQIASGLLEFDMEGLRSALMPRIYSCYSDLVTGLVSGSTTRIRDLLAELKRYVSTLRDRPRDLPDFVAYMEACWEHLNEDGAKRQAVAWAKENIGNLYTVLMAAVPDPATALAEARALSPEKSLRSREGRERVIQSREALSIKQERAQSFELRTSPENRPKQQVSSIKDVQVSVRDARTVHMSWKQVQLEITRYTEEATAAATFCRTSSGIMISHLKKTLQQIEQELIKILQELRTEGSPCVDPSAAAMRKQQRQQGPDDGSDHGASAQEGTVLVMEYLTDILGRLEHQGRMLEQCRAWSKLLTHSSVTELLMKVDTLATTANLVAADKQQMWEVLCSWAAFMDEVYNTPCEASGSLNILVHRLEKQVEMLGAVVKKATSIHVGDNFQDSKRATKPEAALAAHYALVLRGWMDMLPYAQALSRPAIKQRHITILLQWIQMSHDKSAHDSVLVMDDLYLMPPLSETDGNRSEGIDNTSLAASTPSSLPSLSSMLSNVTESQLTRALAEAMITIAVGEEALEDRLKAVHNILSASLEMEVDSQRTFGVFTLANTDEVIAELQRLESELASIRASPYFGGVKDLYEEAEQQLCWVSGVVQAATRCQNHWIFFSQLFQNPDAIVLFGTPTGLPPKTAGASRDANTHHSSRAATAGSRTIPETPVLSQQSTTMPMPVWSALSSVWRKLMLGVKEQGRVMAFALLLQEVHLLEEGFRQLQLLCYSRLDLLRQSAPRLYFVSDQLLLEVLALSYDPGLIPASFLSTCFHGLTAIETLPCQSNEKPPSTGAEAPRNRGQLQLPQFQAVQIVAAIGENGETLELATPVAAGYGKNVPQLVLDLESALRESFRAATRSCLESCGHMQADQWVASYPSRCVQLVDALVWTQSAAGALSRLAQGDRAALRNLFDQTVLRLETMARQVRGMQYAEVMGVGSEEEQQLLALQKQQVLGLEALIVAGVSHRQVVEDLISSEAVGTDGFDWNRQVRHYWDREGAGGAGSIHIAFAQARLRYGFEYDGRPQDPAAAVSVPVSLPGLLAAVNALTTSPVVSLGLPAQLGSCREAVASLAALAGKYHVAVDLTLDSTPASIRRVLTGALASDSWLSLDGSQSLPLQVLTVLGSQLQNIWKAFFYNAPTLAIPGSDYLPHSLSYIPSPWAKRPGSGYDASQSPCALYVSLPMSMYLAPASDVFTTPRDIHSIQLSETLRRISRCVSLSVPDLGVALEAGLRSFGLRDASEASKCVSCVLRFSVLQLPHRPQYHYGLCLIRSMISFIGKHWIVAEHRANRVGSNAIDAVDAAMRVVLLGICHGEDVGIMTRLIDQVTCSTTRTAAPAETPSNGASRSQQLPSSPPRQHGTRASNLDYEMPTALELRGMVEFMCTSAASAVAGPTGGQLGPASFDGRSSLTGAGQLQQQQPSSSPSSQPLLPAGHTTSRLAPRAGPSPAVQHQPRTSQPSLGAARREALASAVSRLHTCLMQGDAKGGACLLVGPPGCGKTLVWRTLIVALHGVNALSSNSSGLPGSPSVLRIYSEAMQTLPAVRKLLEDSILSMAALSPGDAPTHHDGPASGAKGSWPNTLLASDADSDLHLHHLPPISKGLLDDSTGLPGGEVIQLDASVVSAAASLMCEDWYGSSNEDWTCQTFEESLRWRFSRQQEPSPQQQMSSRRRGGIAVGDAGGSASDSETSAAASNASKVCLVPALISKPRWVVLDGPLGTPAAEALFPVLQGGYKMPGCGPKSGFALREGCRVVWECSSLSEASPAMLTGLPLVHVHAHLQDPAAYIHEGVYRSVRRLLLSSPSSLSNNVSHGGPSAPNISSKAAASIARSTSTLINACLNCVCLALVSSRGAEGVQLPALDLYNDHVTPPDQMAEAHAAGLSSSTSSGSSTTLSGSGSGSVPSSWYSVILGHSGIARMLVSLFDEVIRTLWLPGYVNAAGTNVVLTNQQMQLILARAALFSTHWALASLVTSPAMRKAIQSAIAEAAGNLSDAAAALPPGIGGAGLGSHMIGPKRGEWVSWTQAAAILLNRFVNCDKSKMLPGIDHPDQQQQYHDYPESASALDYFMYSSDFSCAYSHREELFLPNAATCCLQYMYCLSLSAGLHPMLVGGAGSGKRTLVRHALACWEPFGTTKVEVMRPALSSKTSPQQLQELLAWHLVQASPGATRPRPGHHVVMLVEDLHVPAQTFKAPNTLGRVSLREAYCSKGPSRPHAEGSASGYGAAVHPPSLEWLRRLLDDGSVSETTSNKRLEVQGVSLALTSLPDFMLRGPQQVSPRLWRHLHHLHVEAASEVDLSGSLSHMADPTVFTLFNPAMVLTAHCQRAVATMAQYAGVPELSAVWASRQTGLAAQVLSSLLVDVHKCVNILSHTRILPDTWHFRFPALLSVLQRLTVSACDAAVVRQHLLLQRHQELLQQQQQQAEEGADVRQQIEDVENALKPWSMGDIMQRLMYEIGREVVGGLRRREDAGTLSRVLLKCTGREMGAILIGKFGPAIRARQRALDLQVSELQKVAISRAHSTAEVISRQSSLPLAAAAAAAGKQSLLVPVDNSAAWIADWLNEDRELDVHDLHQIAPSLVTPQEVMTWWTELSSEVGGETAARRAAALALIGRLTVSEVEPLLDAFTANLMDDDGSMKSKRRRRKGKAEPEARASLTVSYNTSKLEDAAASAAVSSAIASAPWLPKLRIALYELPDKLHDLALHGPKALGGSAASEGFSKPLLPSAAQQQQQRHGGGRVRLMPLLRLGLYEAMMNPESRRRATLHHAAVPKHLEVPTDSTDSSRPTTLPSQLDSALLFPSYEQQPRRSKTGSLEESVQQAILLPGTSSHAVAALAEDALLQQWGCSAAVVAAARVMYSTSFGSSSTSSQSTPVPSSYSQHHVLLQGTSRHLLSHVAVLAAVAAGGLPHRLSMYNKTDQPSEASTFHQSSKEGENTACLPPVMQLMSIVREVLQSSFSPGSSSNQTGAVPLHVVVIPPEVSVCDDVMDMLQVLVAEPHNMSMLAGGIGASRRDSLIEVRQQLDLLFNSVTQPASKEKRAASLDRNHSAGRSEVSTSLQDEDHAESLDIAGSQEELDVDASDGGESVSTSQLDLTQQQAGTQQGSADQQAGTQQGSADHQAGTQHGSADQQTPVNFTRTLTALRLSTLARKSGGEGSSHYDPSLAFSQVLLSDIRRDHNSRPARLREAWERLNSSLRFIVVAGNPSRCQDLRVKFPKLAALLTTVSVSDPSTVRKAHLAETWLLEEAPLVADNDPLPVSTRALAMIPTENQLDRLRHRNVPPAEAQDGVTEQNAPSLKDVEKIWTEQRRKLAKVLVAIHQHSEEVYHGLGLLESHSTLSTSKILDLVQVLAGVQGAHRKLLRAEQASLWVCLEKLNNGESQVSIAAANVERLTAEANVKKGEASELRSKEMELETFIDKLSQEVVDQEAKIKDTREVVTQVQSEVDTQIEKATSQYRKAVMEAGGLGDNDLAEIRGYPTPPDIVKLVMMAVCVLFEAPTDWRSAQQLLSEQGPKFADRLLGLDPGSVGILPAAKLARIVREPDFNIVSVERVSKACKSLCWWAISINELIKVQKEADMKLEHIKEAEQRLDTSVSYIRKLNGEILVAHNQVARWQKDRYSIEEDIAELESLINDNAVATSNVKRMEQAVQHLVEVWKESYADINDQLPRLLGDATLASACVVYGGPLLPTQRAEAMEVWQAMLAGVGLPVGPPGFNFSRFLEVRRGQLLGSCMRPPDLAAADRAGWTGSLLMLALSRRPPLLIDPHREALQLVLDMHEKGGMTTLYIRDEGLPSKVAKLVSEGQIVILDIMLHATEIPLLEQVWCAYDAEMQRSWPSLSAVVQHRLYLRTSLRLPQALHPAFHQLFAPITFAYDGAQIIGKLGGAIVSEVGADQAAELREVQNSLWEAMDQHKVLTQEIYLSLSNTRGSVWADNAVVDSTVTKVLNQKALQARLPVLEDRIIILSGLEGEGGHMEMVECGKLIHDVLTYMAVEDPLSQIPDHHFISLFKAAFRKALQEVSVLNNEPSSDMFGMTFPLMMGGQQKVPVSPASVMLRSLSSLVCCCLGRSRAAAFKLLVALHYAARPGVIGALSASELQFTLSTLRKGPRGFGAAEALALSGVVDNEAPLMRHSSIGGSQEGAASDVDMSNQSSAHGRTMNFKKAARLVGAFKSHVDVTAAASKAIKDRDLPPWIQAVLPGLHWLEKLYPVTSTFKGIVASFKTSPQGWLKAMTESGDSCGYLWGQPGTAALGLGLAMGQQGNPQVLGPVEWQAQNNPTPAHWLLLVAIAAPPRLSIAAEALLSAPLFSPPPPPPPNLSSSARFSSSLEVVLEEGQEIIENTWLSTSPSSQSTFNPFTSAALNKMSSTSPHERLLPAESESTSGERLLGALLYMPASCPLLLATEGCADALDAIRQAQAAFAAGASPWDPTSEDMKIQDVNITLKLWDATEIVKSTRHKSGTDFEGLQKDLISAMQERRWMVVLNAHVAPDLITDLLHCLDSHEYLVRSEEEGAFRLILVAPYASVPVLPPAVRHQTLRVVLEPPRCPAAFVRGALQQLAHPFLGYLNYYGKGMERDAQLAVYGAVLSMAALDRILDKELTGRCYTVAGGAAPHYSSWDVTAAVQTVRVLMTELKDVKKEEADSNVLDYTKLQELLISQVLLVPCPQPLILGHSGGGTSSARSTPLSYSSPLMYHLMLAVIERLVRPGILTFNYPVHRLTDRDQEPGVVPMTEPWPFITSPGNIFAFLQRLLPVSPPLGLLIDHPTTSATSLEHAADSSALLWQLHGLTSARNFNLPIGARAPTPLDFIVERPNTQQSTGLDAHILNQQSSTLTNTTNITGAGVRHPTSPAPSLMQSTLVSGSLISPLHSKVLTSGHAELNTPSQGRLGSYTQGGALTTPSPSKDRRPSKYGEETGSPSASSMRRISMFGTELPSPLPNSNPRRISMLGTELPSPLRNSNPRRISTFGGDASITISLQGTITEGYVVSSAAASAAAAARVTHPRLRPPAWPQGTAASSHFAMDILALSSEAAAWHATSGSPAIIGQEFGISVVLPILAAQGTAGNKTTGKTSTSGVMNDVPPEIKIMREAIHLRGLQRKQLVAMLNSLKGCCDSVLEQCKAASIQLLRRVAADAGRPRSLSSGLDTLSAEMWAVEAKIIARYALEVSRLAGHALHALETPYLAGPAAAAAIRMVSSQLAPWSLAAAAAPRSTISSGTAEGLRVLFLEAAKQALKRQASSVALAVTEIPPATVASTPRPGAVMAMLGSQVPAAVTAASVPSRGTAAVTRQYNLIEMHLPGAPAAVYMRAYAQEESASLANVTIRLMLETGAMFEVDQSSATASPSRGLRPSAVTPSGMQTSSAPARAGFTAGPILLHDCSYDLDSVNTSQHMAGSFASAGALIPSPSNTPLWPFPNKGGLVRFAPVFTELPPRTRPSGAASPSRSSPSSRGAGNSGVANSATALMGSQAGGVGGMGSGSCIRGGEASIMAGGGTMAGMGVGMSQRHPSSHHSLRPVATVPMLLSATEGGLLLAVQLDAKDGCDRLPACCLPGVMLCSSGLPLHVHGEKKIMTQQEGASSSSAAAAVIAVVQGSSEQGEKVHYNLLAGSSGLELMAGLECSGMGHVGLSLVVRDI</sequence>
<evidence type="ECO:0000259" key="7">
    <source>
        <dbReference type="Pfam" id="PF12777"/>
    </source>
</evidence>
<feature type="compositionally biased region" description="Polar residues" evidence="5">
    <location>
        <begin position="6072"/>
        <end position="6093"/>
    </location>
</feature>
<feature type="compositionally biased region" description="Low complexity" evidence="5">
    <location>
        <begin position="3077"/>
        <end position="3092"/>
    </location>
</feature>
<dbReference type="Pfam" id="PF08393">
    <property type="entry name" value="DHC_N2"/>
    <property type="match status" value="2"/>
</dbReference>
<dbReference type="Gene3D" id="1.20.58.1120">
    <property type="match status" value="1"/>
</dbReference>
<name>A0A250XAE2_9CHLO</name>
<feature type="compositionally biased region" description="Polar residues" evidence="5">
    <location>
        <begin position="4314"/>
        <end position="4327"/>
    </location>
</feature>
<feature type="domain" description="Dynein heavy chain linker" evidence="6">
    <location>
        <begin position="1882"/>
        <end position="2057"/>
    </location>
</feature>
<evidence type="ECO:0000313" key="9">
    <source>
        <dbReference type="Proteomes" id="UP000232323"/>
    </source>
</evidence>
<feature type="compositionally biased region" description="Low complexity" evidence="5">
    <location>
        <begin position="2542"/>
        <end position="2554"/>
    </location>
</feature>
<evidence type="ECO:0000256" key="1">
    <source>
        <dbReference type="ARBA" id="ARBA00004138"/>
    </source>
</evidence>
<feature type="compositionally biased region" description="Low complexity" evidence="5">
    <location>
        <begin position="158"/>
        <end position="172"/>
    </location>
</feature>
<feature type="compositionally biased region" description="Low complexity" evidence="5">
    <location>
        <begin position="706"/>
        <end position="716"/>
    </location>
</feature>
<keyword evidence="9" id="KW-1185">Reference proteome</keyword>
<keyword evidence="3" id="KW-0966">Cell projection</keyword>
<feature type="compositionally biased region" description="Basic and acidic residues" evidence="5">
    <location>
        <begin position="70"/>
        <end position="84"/>
    </location>
</feature>
<reference evidence="8 9" key="1">
    <citation type="submission" date="2017-08" db="EMBL/GenBank/DDBJ databases">
        <title>Acidophilic green algal genome provides insights into adaptation to an acidic environment.</title>
        <authorList>
            <person name="Hirooka S."/>
            <person name="Hirose Y."/>
            <person name="Kanesaki Y."/>
            <person name="Higuchi S."/>
            <person name="Fujiwara T."/>
            <person name="Onuma R."/>
            <person name="Era A."/>
            <person name="Ohbayashi R."/>
            <person name="Uzuka A."/>
            <person name="Nozaki H."/>
            <person name="Yoshikawa H."/>
            <person name="Miyagishima S.Y."/>
        </authorList>
    </citation>
    <scope>NUCLEOTIDE SEQUENCE [LARGE SCALE GENOMIC DNA]</scope>
    <source>
        <strain evidence="8 9">NIES-2499</strain>
    </source>
</reference>
<feature type="region of interest" description="Disordered" evidence="5">
    <location>
        <begin position="6528"/>
        <end position="6554"/>
    </location>
</feature>
<comment type="caution">
    <text evidence="8">The sequence shown here is derived from an EMBL/GenBank/DDBJ whole genome shotgun (WGS) entry which is preliminary data.</text>
</comment>
<feature type="region of interest" description="Disordered" evidence="5">
    <location>
        <begin position="917"/>
        <end position="941"/>
    </location>
</feature>
<feature type="region of interest" description="Disordered" evidence="5">
    <location>
        <begin position="3961"/>
        <end position="4008"/>
    </location>
</feature>
<feature type="region of interest" description="Disordered" evidence="5">
    <location>
        <begin position="705"/>
        <end position="757"/>
    </location>
</feature>
<protein>
    <submittedName>
        <fullName evidence="8">Uncharacterized protein</fullName>
    </submittedName>
</protein>
<dbReference type="GO" id="GO:0045505">
    <property type="term" value="F:dynein intermediate chain binding"/>
    <property type="evidence" value="ECO:0007669"/>
    <property type="project" value="InterPro"/>
</dbReference>
<dbReference type="SUPFAM" id="SSF52540">
    <property type="entry name" value="P-loop containing nucleoside triphosphate hydrolases"/>
    <property type="match status" value="1"/>
</dbReference>